<dbReference type="Gene3D" id="1.25.40.10">
    <property type="entry name" value="Tetratricopeptide repeat domain"/>
    <property type="match status" value="1"/>
</dbReference>
<gene>
    <name evidence="3" type="ORF">EX30DRAFT_117082</name>
</gene>
<dbReference type="Pfam" id="PF13432">
    <property type="entry name" value="TPR_16"/>
    <property type="match status" value="1"/>
</dbReference>
<sequence>MAPPTNEAPAPEPEASSSPTMNGNAHTLPPDPPKEEIDGEAYKQAGNKFFKAGEYLKAVEEYTKAIDCEPSNATFFSNRAAAFMSAGKYHQALADCQRAERIDHNNPKTLLRMARIQVALGRPDDALETYDRITPAPSQKDRQAAVRMAQHIKSAQQSIEAGQGGSMVLHALDRAEESLGKGVEPPKKWRLLRGEAHLKLGNQNALGEAQNVAMAMLRQNPQDSDALVLRGRVLYAMGDNTKAAAHFQEALRCDPDMKQARIYLKRARELERKKSEGNDAFKRGDFVKAKELYGEALAVDPENKNLNSKIYNNRAMACNRNGLMPSPIANNPSSSIPRSPKLAKPSPNHTKVPVNGKKPSANSKPLRNPTHPMPLSRKKSVLPSWSSRRASARITTRSWGWRRMRMKHRSRRHTGKWPSSCIPTRTRIPRRLRNSSKISVKLTSVSLIPKSANAAAEALSSEAADSRAADSREGEAEARVSRASTFKLVTRSLGVGKHLSSGVDFRG</sequence>
<organism evidence="3 4">
    <name type="scientific">Ascodesmis nigricans</name>
    <dbReference type="NCBI Taxonomy" id="341454"/>
    <lineage>
        <taxon>Eukaryota</taxon>
        <taxon>Fungi</taxon>
        <taxon>Dikarya</taxon>
        <taxon>Ascomycota</taxon>
        <taxon>Pezizomycotina</taxon>
        <taxon>Pezizomycetes</taxon>
        <taxon>Pezizales</taxon>
        <taxon>Ascodesmidaceae</taxon>
        <taxon>Ascodesmis</taxon>
    </lineage>
</organism>
<dbReference type="EMBL" id="ML220134">
    <property type="protein sequence ID" value="TGZ79117.1"/>
    <property type="molecule type" value="Genomic_DNA"/>
</dbReference>
<feature type="repeat" description="TPR" evidence="1">
    <location>
        <begin position="39"/>
        <end position="72"/>
    </location>
</feature>
<dbReference type="SMART" id="SM00028">
    <property type="entry name" value="TPR"/>
    <property type="match status" value="5"/>
</dbReference>
<name>A0A4S2MSP2_9PEZI</name>
<feature type="repeat" description="TPR" evidence="1">
    <location>
        <begin position="224"/>
        <end position="257"/>
    </location>
</feature>
<feature type="compositionally biased region" description="Low complexity" evidence="2">
    <location>
        <begin position="1"/>
        <end position="20"/>
    </location>
</feature>
<protein>
    <submittedName>
        <fullName evidence="3">TPR-like protein</fullName>
    </submittedName>
</protein>
<dbReference type="InterPro" id="IPR019734">
    <property type="entry name" value="TPR_rpt"/>
</dbReference>
<evidence type="ECO:0000313" key="4">
    <source>
        <dbReference type="Proteomes" id="UP000298138"/>
    </source>
</evidence>
<evidence type="ECO:0000256" key="1">
    <source>
        <dbReference type="PROSITE-ProRule" id="PRU00339"/>
    </source>
</evidence>
<dbReference type="InParanoid" id="A0A4S2MSP2"/>
<dbReference type="PROSITE" id="PS50005">
    <property type="entry name" value="TPR"/>
    <property type="match status" value="3"/>
</dbReference>
<dbReference type="PANTHER" id="PTHR44200:SF1">
    <property type="entry name" value="DNAJ HOMOLOG SUBFAMILY C MEMBER 7"/>
    <property type="match status" value="1"/>
</dbReference>
<keyword evidence="4" id="KW-1185">Reference proteome</keyword>
<dbReference type="OrthoDB" id="10250354at2759"/>
<dbReference type="PANTHER" id="PTHR44200">
    <property type="entry name" value="DNAJ HOMOLOG SUBFAMILY C MEMBER 7"/>
    <property type="match status" value="1"/>
</dbReference>
<dbReference type="InterPro" id="IPR011990">
    <property type="entry name" value="TPR-like_helical_dom_sf"/>
</dbReference>
<dbReference type="InterPro" id="IPR052758">
    <property type="entry name" value="SRC_co-chaperone"/>
</dbReference>
<keyword evidence="1" id="KW-0802">TPR repeat</keyword>
<dbReference type="STRING" id="341454.A0A4S2MSP2"/>
<dbReference type="Pfam" id="PF14559">
    <property type="entry name" value="TPR_19"/>
    <property type="match status" value="1"/>
</dbReference>
<dbReference type="Proteomes" id="UP000298138">
    <property type="component" value="Unassembled WGS sequence"/>
</dbReference>
<proteinExistence type="predicted"/>
<reference evidence="3 4" key="1">
    <citation type="submission" date="2019-04" db="EMBL/GenBank/DDBJ databases">
        <title>Comparative genomics and transcriptomics to analyze fruiting body development in filamentous ascomycetes.</title>
        <authorList>
            <consortium name="DOE Joint Genome Institute"/>
            <person name="Lutkenhaus R."/>
            <person name="Traeger S."/>
            <person name="Breuer J."/>
            <person name="Kuo A."/>
            <person name="Lipzen A."/>
            <person name="Pangilinan J."/>
            <person name="Dilworth D."/>
            <person name="Sandor L."/>
            <person name="Poggeler S."/>
            <person name="Barry K."/>
            <person name="Grigoriev I.V."/>
            <person name="Nowrousian M."/>
        </authorList>
    </citation>
    <scope>NUCLEOTIDE SEQUENCE [LARGE SCALE GENOMIC DNA]</scope>
    <source>
        <strain evidence="3 4">CBS 389.68</strain>
    </source>
</reference>
<feature type="region of interest" description="Disordered" evidence="2">
    <location>
        <begin position="1"/>
        <end position="38"/>
    </location>
</feature>
<feature type="compositionally biased region" description="Low complexity" evidence="2">
    <location>
        <begin position="325"/>
        <end position="340"/>
    </location>
</feature>
<feature type="region of interest" description="Disordered" evidence="2">
    <location>
        <begin position="460"/>
        <end position="481"/>
    </location>
</feature>
<evidence type="ECO:0000313" key="3">
    <source>
        <dbReference type="EMBL" id="TGZ79117.1"/>
    </source>
</evidence>
<feature type="region of interest" description="Disordered" evidence="2">
    <location>
        <begin position="322"/>
        <end position="389"/>
    </location>
</feature>
<evidence type="ECO:0000256" key="2">
    <source>
        <dbReference type="SAM" id="MobiDB-lite"/>
    </source>
</evidence>
<dbReference type="AlphaFoldDB" id="A0A4S2MSP2"/>
<dbReference type="SUPFAM" id="SSF48452">
    <property type="entry name" value="TPR-like"/>
    <property type="match status" value="2"/>
</dbReference>
<feature type="compositionally biased region" description="Basic and acidic residues" evidence="2">
    <location>
        <begin position="464"/>
        <end position="480"/>
    </location>
</feature>
<accession>A0A4S2MSP2</accession>
<feature type="repeat" description="TPR" evidence="1">
    <location>
        <begin position="270"/>
        <end position="303"/>
    </location>
</feature>